<name>A0AAD7N1P8_9AGAR</name>
<dbReference type="EMBL" id="JARKIB010000097">
    <property type="protein sequence ID" value="KAJ7741814.1"/>
    <property type="molecule type" value="Genomic_DNA"/>
</dbReference>
<proteinExistence type="predicted"/>
<evidence type="ECO:0000313" key="2">
    <source>
        <dbReference type="Proteomes" id="UP001215598"/>
    </source>
</evidence>
<accession>A0AAD7N1P8</accession>
<dbReference type="Proteomes" id="UP001215598">
    <property type="component" value="Unassembled WGS sequence"/>
</dbReference>
<evidence type="ECO:0000313" key="1">
    <source>
        <dbReference type="EMBL" id="KAJ7741814.1"/>
    </source>
</evidence>
<reference evidence="1" key="1">
    <citation type="submission" date="2023-03" db="EMBL/GenBank/DDBJ databases">
        <title>Massive genome expansion in bonnet fungi (Mycena s.s.) driven by repeated elements and novel gene families across ecological guilds.</title>
        <authorList>
            <consortium name="Lawrence Berkeley National Laboratory"/>
            <person name="Harder C.B."/>
            <person name="Miyauchi S."/>
            <person name="Viragh M."/>
            <person name="Kuo A."/>
            <person name="Thoen E."/>
            <person name="Andreopoulos B."/>
            <person name="Lu D."/>
            <person name="Skrede I."/>
            <person name="Drula E."/>
            <person name="Henrissat B."/>
            <person name="Morin E."/>
            <person name="Kohler A."/>
            <person name="Barry K."/>
            <person name="LaButti K."/>
            <person name="Morin E."/>
            <person name="Salamov A."/>
            <person name="Lipzen A."/>
            <person name="Mereny Z."/>
            <person name="Hegedus B."/>
            <person name="Baldrian P."/>
            <person name="Stursova M."/>
            <person name="Weitz H."/>
            <person name="Taylor A."/>
            <person name="Grigoriev I.V."/>
            <person name="Nagy L.G."/>
            <person name="Martin F."/>
            <person name="Kauserud H."/>
        </authorList>
    </citation>
    <scope>NUCLEOTIDE SEQUENCE</scope>
    <source>
        <strain evidence="1">CBHHK182m</strain>
    </source>
</reference>
<comment type="caution">
    <text evidence="1">The sequence shown here is derived from an EMBL/GenBank/DDBJ whole genome shotgun (WGS) entry which is preliminary data.</text>
</comment>
<organism evidence="1 2">
    <name type="scientific">Mycena metata</name>
    <dbReference type="NCBI Taxonomy" id="1033252"/>
    <lineage>
        <taxon>Eukaryota</taxon>
        <taxon>Fungi</taxon>
        <taxon>Dikarya</taxon>
        <taxon>Basidiomycota</taxon>
        <taxon>Agaricomycotina</taxon>
        <taxon>Agaricomycetes</taxon>
        <taxon>Agaricomycetidae</taxon>
        <taxon>Agaricales</taxon>
        <taxon>Marasmiineae</taxon>
        <taxon>Mycenaceae</taxon>
        <taxon>Mycena</taxon>
    </lineage>
</organism>
<sequence length="176" mass="19837">MGFLPWSQLTSLTLVGKGQRECMEVLVNVPNLVYCELVSWGDLADYPDVRLPRLETLVLVHLELVGYPWDIDYLAPFTTPALRRLQLPDTYLGLDPIGCLASFVSRSACTIQELCITGQRTVPKTAYRRAFPTSAVSFNTKLVDWESDKADRIRRDGRISIAAFESSWNTRRPGQA</sequence>
<keyword evidence="2" id="KW-1185">Reference proteome</keyword>
<dbReference type="AlphaFoldDB" id="A0AAD7N1P8"/>
<gene>
    <name evidence="1" type="ORF">B0H16DRAFT_1027978</name>
</gene>
<protein>
    <submittedName>
        <fullName evidence="1">Uncharacterized protein</fullName>
    </submittedName>
</protein>